<proteinExistence type="predicted"/>
<protein>
    <submittedName>
        <fullName evidence="1">Uncharacterized protein</fullName>
    </submittedName>
</protein>
<dbReference type="AlphaFoldDB" id="A0A142BTU2"/>
<organism evidence="1">
    <name type="scientific">uncultured Nitrospirota bacterium</name>
    <dbReference type="NCBI Taxonomy" id="170969"/>
    <lineage>
        <taxon>Bacteria</taxon>
        <taxon>Pseudomonadati</taxon>
        <taxon>Nitrospirota</taxon>
        <taxon>environmental samples</taxon>
    </lineage>
</organism>
<name>A0A142BTU2_9BACT</name>
<sequence length="37" mass="4392">MIKIMNLNLFSHDIMVVIEEVGEWNYTILSIPIFVRL</sequence>
<dbReference type="EMBL" id="KU221504">
    <property type="protein sequence ID" value="AMP41530.1"/>
    <property type="molecule type" value="Genomic_DNA"/>
</dbReference>
<evidence type="ECO:0000313" key="1">
    <source>
        <dbReference type="EMBL" id="AMP41530.1"/>
    </source>
</evidence>
<accession>A0A142BTU2</accession>
<reference evidence="1" key="1">
    <citation type="submission" date="2015-12" db="EMBL/GenBank/DDBJ databases">
        <authorList>
            <person name="Shamseldin A."/>
            <person name="Moawad H."/>
            <person name="Abd El-Rahim W.M."/>
            <person name="Sadowsky M.J."/>
        </authorList>
    </citation>
    <scope>NUCLEOTIDE SEQUENCE</scope>
</reference>